<accession>A0ACC2WW81</accession>
<comment type="caution">
    <text evidence="1">The sequence shown here is derived from an EMBL/GenBank/DDBJ whole genome shotgun (WGS) entry which is preliminary data.</text>
</comment>
<evidence type="ECO:0000313" key="2">
    <source>
        <dbReference type="Proteomes" id="UP001243375"/>
    </source>
</evidence>
<dbReference type="EMBL" id="JASBWU010000016">
    <property type="protein sequence ID" value="KAJ9115396.1"/>
    <property type="molecule type" value="Genomic_DNA"/>
</dbReference>
<organism evidence="1 2">
    <name type="scientific">Naganishia vaughanmartiniae</name>
    <dbReference type="NCBI Taxonomy" id="1424756"/>
    <lineage>
        <taxon>Eukaryota</taxon>
        <taxon>Fungi</taxon>
        <taxon>Dikarya</taxon>
        <taxon>Basidiomycota</taxon>
        <taxon>Agaricomycotina</taxon>
        <taxon>Tremellomycetes</taxon>
        <taxon>Filobasidiales</taxon>
        <taxon>Filobasidiaceae</taxon>
        <taxon>Naganishia</taxon>
    </lineage>
</organism>
<keyword evidence="2" id="KW-1185">Reference proteome</keyword>
<dbReference type="Proteomes" id="UP001243375">
    <property type="component" value="Unassembled WGS sequence"/>
</dbReference>
<protein>
    <submittedName>
        <fullName evidence="1">Uncharacterized protein</fullName>
    </submittedName>
</protein>
<gene>
    <name evidence="1" type="ORF">QFC22_005151</name>
</gene>
<evidence type="ECO:0000313" key="1">
    <source>
        <dbReference type="EMBL" id="KAJ9115396.1"/>
    </source>
</evidence>
<reference evidence="1" key="1">
    <citation type="submission" date="2023-04" db="EMBL/GenBank/DDBJ databases">
        <title>Draft Genome sequencing of Naganishia species isolated from polar environments using Oxford Nanopore Technology.</title>
        <authorList>
            <person name="Leo P."/>
            <person name="Venkateswaran K."/>
        </authorList>
    </citation>
    <scope>NUCLEOTIDE SEQUENCE</scope>
    <source>
        <strain evidence="1">MNA-CCFEE 5425</strain>
    </source>
</reference>
<sequence>MSAPLLEARGYGIASTEKPTDFSVQSYKLKTPGPRDVTLSIEYCGVCGSDVHTVTGGWGPLAADWVVPGHEVVGFVSHVGEDAKDEFKLGQRVGVGAQVFSCLDCKRCKTDNEQYCPKMVDTYNASYSDGVLAQGGYSSAIRVDKQFVFAIPEALESEKVGPLFCAGATVYSPLVRNDVGPGKRVGIVGIGGLGHLAVQFAKALGAHVTVFSHSISKATDAIRLGADQFISTADKDFASKFQGDDELDFILITADANALPMGDLMGTLKLHHKAVAVGIPDAHTPWEIPGTALLGNGSCLGGSHIASKKEIIAMLDLAAKKNVRPWVDQILPMSEAGKAIQGVKDNKVNRSYLEHNFEPSLILYLQVRYRYVLKQDLV</sequence>
<proteinExistence type="predicted"/>
<name>A0ACC2WW81_9TREE</name>